<keyword evidence="1" id="KW-0472">Membrane</keyword>
<dbReference type="Gene3D" id="3.40.50.1980">
    <property type="entry name" value="Nitrogenase molybdenum iron protein domain"/>
    <property type="match status" value="2"/>
</dbReference>
<reference evidence="3 4" key="1">
    <citation type="submission" date="2023-07" db="EMBL/GenBank/DDBJ databases">
        <title>Closed genome sequence of Methanimicrococcus sp. Es2.</title>
        <authorList>
            <person name="Protasov E."/>
            <person name="Platt K."/>
            <person name="Reeh H."/>
            <person name="Poehlein A."/>
            <person name="Daniel R."/>
            <person name="Brune A."/>
        </authorList>
    </citation>
    <scope>NUCLEOTIDE SEQUENCE [LARGE SCALE GENOMIC DNA]</scope>
    <source>
        <strain evidence="3 4">Es2</strain>
    </source>
</reference>
<organism evidence="3 4">
    <name type="scientific">Methanimicrococcus stummii</name>
    <dbReference type="NCBI Taxonomy" id="3028294"/>
    <lineage>
        <taxon>Archaea</taxon>
        <taxon>Methanobacteriati</taxon>
        <taxon>Methanobacteriota</taxon>
        <taxon>Stenosarchaea group</taxon>
        <taxon>Methanomicrobia</taxon>
        <taxon>Methanosarcinales</taxon>
        <taxon>Methanosarcinaceae</taxon>
        <taxon>Methanimicrococcus</taxon>
    </lineage>
</organism>
<dbReference type="PROSITE" id="PS50983">
    <property type="entry name" value="FE_B12_PBP"/>
    <property type="match status" value="1"/>
</dbReference>
<keyword evidence="1" id="KW-0812">Transmembrane</keyword>
<name>A0AA96ZYU5_9EURY</name>
<dbReference type="AlphaFoldDB" id="A0AA96ZYU5"/>
<dbReference type="InterPro" id="IPR050902">
    <property type="entry name" value="ABC_Transporter_SBP"/>
</dbReference>
<dbReference type="SUPFAM" id="SSF53807">
    <property type="entry name" value="Helical backbone' metal receptor"/>
    <property type="match status" value="1"/>
</dbReference>
<evidence type="ECO:0000313" key="3">
    <source>
        <dbReference type="EMBL" id="WNY29256.1"/>
    </source>
</evidence>
<protein>
    <recommendedName>
        <fullName evidence="2">Fe/B12 periplasmic-binding domain-containing protein</fullName>
    </recommendedName>
</protein>
<dbReference type="InterPro" id="IPR002491">
    <property type="entry name" value="ABC_transptr_periplasmic_BD"/>
</dbReference>
<accession>A0AA96ZYU5</accession>
<dbReference type="EMBL" id="CP131062">
    <property type="protein sequence ID" value="WNY29256.1"/>
    <property type="molecule type" value="Genomic_DNA"/>
</dbReference>
<evidence type="ECO:0000313" key="4">
    <source>
        <dbReference type="Proteomes" id="UP001302662"/>
    </source>
</evidence>
<sequence>MKNSKQNYAFKPIGILALFLILMMICLPFSGCLGNSGDGSGNKETMTVTDAFGRTVEVPDNPEKIAVSGSGSMRYFVYLNVVDRVVAVDYQDNSSNLMPKDKRPYALAHPEIKEKPLLGTSKGVVDAEKLLAANPDVLFYSATSSNDITAADQIQNKTGIPVVLFFSGNYITEKEKIDETLLMLGKILHKDSRAKEVIGFFENTTKDLENRIKNVSASDKTVFVGGVAYNGPHGLNGTNPIYMPFDILNADNVARGVPLSGPSTGYALVSKEIILEWDPVIIFVDVETVTAAGGGAFSELKNDPSYKGLAAAKNGEIYAVNPHTSMGVNHETALANCYYVGKILYPEQFADVDPAEKADEIYTFIVGAPVFEQIQKNADGLSYTKVDLAQI</sequence>
<dbReference type="PANTHER" id="PTHR30535:SF34">
    <property type="entry name" value="MOLYBDATE-BINDING PROTEIN MOLA"/>
    <property type="match status" value="1"/>
</dbReference>
<gene>
    <name evidence="3" type="ORF">MmiEs2_14810</name>
</gene>
<dbReference type="PANTHER" id="PTHR30535">
    <property type="entry name" value="VITAMIN B12-BINDING PROTEIN"/>
    <property type="match status" value="1"/>
</dbReference>
<evidence type="ECO:0000256" key="1">
    <source>
        <dbReference type="SAM" id="Phobius"/>
    </source>
</evidence>
<dbReference type="GeneID" id="85197947"/>
<keyword evidence="4" id="KW-1185">Reference proteome</keyword>
<feature type="transmembrane region" description="Helical" evidence="1">
    <location>
        <begin position="12"/>
        <end position="30"/>
    </location>
</feature>
<feature type="domain" description="Fe/B12 periplasmic-binding" evidence="2">
    <location>
        <begin position="64"/>
        <end position="348"/>
    </location>
</feature>
<evidence type="ECO:0000259" key="2">
    <source>
        <dbReference type="PROSITE" id="PS50983"/>
    </source>
</evidence>
<proteinExistence type="predicted"/>
<dbReference type="Pfam" id="PF01497">
    <property type="entry name" value="Peripla_BP_2"/>
    <property type="match status" value="1"/>
</dbReference>
<dbReference type="RefSeq" id="WP_316559242.1">
    <property type="nucleotide sequence ID" value="NZ_CP131062.1"/>
</dbReference>
<keyword evidence="1" id="KW-1133">Transmembrane helix</keyword>
<dbReference type="KEGG" id="mees:MmiEs2_14810"/>
<dbReference type="Proteomes" id="UP001302662">
    <property type="component" value="Chromosome"/>
</dbReference>